<dbReference type="PANTHER" id="PTHR48219">
    <property type="entry name" value="VACUOLAR PROTEIN SORTING-ASSOCIATED PROTEIN 62-RELATED"/>
    <property type="match status" value="1"/>
</dbReference>
<keyword evidence="2" id="KW-1185">Reference proteome</keyword>
<sequence>MNQSQQYGDLLITLTSAYQVRYPDRGSGAHMDGTFWHPVGDERFKPLGSICVAGYDDINGARASMLVADAGNGAVAAPVDYQWIWDDSGSGADWDGSVWRPVAPAGYVALGDVAMPNHDKPSTADIWCVRTDLIADGIYAAKPWQDAGSGGEHDIAAWSVEVGQPATDPTKAVFAPDTFRGVASYDAQPSGGLAQVLVVPVVAEVGTAPTRPKLTSRNAPEPTTPAVRDRSVLLPFTAMFDRNDRPSLNRIDNPFCRVERWVSWSLVMFDDNTTSVSQSQTKETTVGVTKSASETFEHSTGIKVSAEWGVGTKWNVELNYQFTYSKTTGREDLTSDTISRTLVTPPDCAAALWTATYAFRATRADGTSIGRDLIFDANSFAHDQYGEGVSADKVSMAD</sequence>
<accession>A0ABW9X9P4</accession>
<dbReference type="PANTHER" id="PTHR48219:SF2">
    <property type="entry name" value="VACUOLAR PROTEIN SORTING-ASSOCIATED PROTEIN 62"/>
    <property type="match status" value="1"/>
</dbReference>
<evidence type="ECO:0000313" key="1">
    <source>
        <dbReference type="EMBL" id="NBC35251.1"/>
    </source>
</evidence>
<dbReference type="EMBL" id="JAAAPO010000001">
    <property type="protein sequence ID" value="NBC35251.1"/>
    <property type="molecule type" value="Genomic_DNA"/>
</dbReference>
<dbReference type="Pfam" id="PF06101">
    <property type="entry name" value="Vps62"/>
    <property type="match status" value="1"/>
</dbReference>
<evidence type="ECO:0000313" key="2">
    <source>
        <dbReference type="Proteomes" id="UP000753724"/>
    </source>
</evidence>
<comment type="caution">
    <text evidence="1">The sequence shown here is derived from an EMBL/GenBank/DDBJ whole genome shotgun (WGS) entry which is preliminary data.</text>
</comment>
<protein>
    <submittedName>
        <fullName evidence="1">Vps62-related protein</fullName>
    </submittedName>
</protein>
<organism evidence="1 2">
    <name type="scientific">Novosphingobium ovatum</name>
    <dbReference type="NCBI Taxonomy" id="1908523"/>
    <lineage>
        <taxon>Bacteria</taxon>
        <taxon>Pseudomonadati</taxon>
        <taxon>Pseudomonadota</taxon>
        <taxon>Alphaproteobacteria</taxon>
        <taxon>Sphingomonadales</taxon>
        <taxon>Sphingomonadaceae</taxon>
        <taxon>Novosphingobium</taxon>
    </lineage>
</organism>
<reference evidence="2" key="1">
    <citation type="submission" date="2020-01" db="EMBL/GenBank/DDBJ databases">
        <title>Sphingomonas sp. strain CSW-10.</title>
        <authorList>
            <person name="Chen W.-M."/>
        </authorList>
    </citation>
    <scope>NUCLEOTIDE SEQUENCE [LARGE SCALE GENOMIC DNA]</scope>
    <source>
        <strain evidence="2">FSY-8</strain>
    </source>
</reference>
<gene>
    <name evidence="1" type="ORF">GTZ99_01615</name>
</gene>
<dbReference type="Proteomes" id="UP000753724">
    <property type="component" value="Unassembled WGS sequence"/>
</dbReference>
<proteinExistence type="predicted"/>
<dbReference type="SUPFAM" id="SSF56973">
    <property type="entry name" value="Aerolisin/ETX pore-forming domain"/>
    <property type="match status" value="1"/>
</dbReference>
<dbReference type="InterPro" id="IPR009291">
    <property type="entry name" value="Vps62"/>
</dbReference>
<dbReference type="RefSeq" id="WP_161716531.1">
    <property type="nucleotide sequence ID" value="NZ_JAAAPO010000001.1"/>
</dbReference>
<name>A0ABW9X9P4_9SPHN</name>